<dbReference type="EMBL" id="MPUH01000086">
    <property type="protein sequence ID" value="OMJ91221.1"/>
    <property type="molecule type" value="Genomic_DNA"/>
</dbReference>
<keyword evidence="2" id="KW-0812">Transmembrane</keyword>
<evidence type="ECO:0000313" key="3">
    <source>
        <dbReference type="EMBL" id="OMJ91221.1"/>
    </source>
</evidence>
<dbReference type="AlphaFoldDB" id="A0A1R2CQE6"/>
<comment type="caution">
    <text evidence="3">The sequence shown here is derived from an EMBL/GenBank/DDBJ whole genome shotgun (WGS) entry which is preliminary data.</text>
</comment>
<evidence type="ECO:0000256" key="2">
    <source>
        <dbReference type="SAM" id="Phobius"/>
    </source>
</evidence>
<sequence length="148" mass="16990">MSYQIRNIKEEIEKAVDKLQNIERRLKNAGVEVKKSIFAPIVYPGQSISTSKSAKEAVAAVVLLPLTIAVSVVAWPFLAIGNGVRVHKLKRRREKYQKILREKAAEMIYALKSIQKSDKKIIKAIEGFHFSFLERDFTHLKLQEFRSH</sequence>
<reference evidence="3 4" key="1">
    <citation type="submission" date="2016-11" db="EMBL/GenBank/DDBJ databases">
        <title>The macronuclear genome of Stentor coeruleus: a giant cell with tiny introns.</title>
        <authorList>
            <person name="Slabodnick M."/>
            <person name="Ruby J.G."/>
            <person name="Reiff S.B."/>
            <person name="Swart E.C."/>
            <person name="Gosai S."/>
            <person name="Prabakaran S."/>
            <person name="Witkowska E."/>
            <person name="Larue G.E."/>
            <person name="Fisher S."/>
            <person name="Freeman R.M."/>
            <person name="Gunawardena J."/>
            <person name="Chu W."/>
            <person name="Stover N.A."/>
            <person name="Gregory B.D."/>
            <person name="Nowacki M."/>
            <person name="Derisi J."/>
            <person name="Roy S.W."/>
            <person name="Marshall W.F."/>
            <person name="Sood P."/>
        </authorList>
    </citation>
    <scope>NUCLEOTIDE SEQUENCE [LARGE SCALE GENOMIC DNA]</scope>
    <source>
        <strain evidence="3">WM001</strain>
    </source>
</reference>
<evidence type="ECO:0000313" key="4">
    <source>
        <dbReference type="Proteomes" id="UP000187209"/>
    </source>
</evidence>
<keyword evidence="4" id="KW-1185">Reference proteome</keyword>
<feature type="transmembrane region" description="Helical" evidence="2">
    <location>
        <begin position="57"/>
        <end position="84"/>
    </location>
</feature>
<keyword evidence="2" id="KW-0472">Membrane</keyword>
<protein>
    <submittedName>
        <fullName evidence="3">Uncharacterized protein</fullName>
    </submittedName>
</protein>
<evidence type="ECO:0000256" key="1">
    <source>
        <dbReference type="SAM" id="Coils"/>
    </source>
</evidence>
<gene>
    <name evidence="3" type="ORF">SteCoe_6292</name>
</gene>
<keyword evidence="2" id="KW-1133">Transmembrane helix</keyword>
<keyword evidence="1" id="KW-0175">Coiled coil</keyword>
<organism evidence="3 4">
    <name type="scientific">Stentor coeruleus</name>
    <dbReference type="NCBI Taxonomy" id="5963"/>
    <lineage>
        <taxon>Eukaryota</taxon>
        <taxon>Sar</taxon>
        <taxon>Alveolata</taxon>
        <taxon>Ciliophora</taxon>
        <taxon>Postciliodesmatophora</taxon>
        <taxon>Heterotrichea</taxon>
        <taxon>Heterotrichida</taxon>
        <taxon>Stentoridae</taxon>
        <taxon>Stentor</taxon>
    </lineage>
</organism>
<name>A0A1R2CQE6_9CILI</name>
<proteinExistence type="predicted"/>
<accession>A0A1R2CQE6</accession>
<dbReference type="Proteomes" id="UP000187209">
    <property type="component" value="Unassembled WGS sequence"/>
</dbReference>
<feature type="coiled-coil region" evidence="1">
    <location>
        <begin position="5"/>
        <end position="32"/>
    </location>
</feature>